<evidence type="ECO:0000256" key="1">
    <source>
        <dbReference type="SAM" id="Coils"/>
    </source>
</evidence>
<dbReference type="OrthoDB" id="6357337at2759"/>
<gene>
    <name evidence="3" type="ORF">DSTB1V02_LOCUS1265</name>
</gene>
<dbReference type="EMBL" id="LR899632">
    <property type="protein sequence ID" value="CAD7241265.1"/>
    <property type="molecule type" value="Genomic_DNA"/>
</dbReference>
<dbReference type="EMBL" id="CAJPEV010000115">
    <property type="protein sequence ID" value="CAG0880813.1"/>
    <property type="molecule type" value="Genomic_DNA"/>
</dbReference>
<dbReference type="PANTHER" id="PTHR31540:SF1">
    <property type="entry name" value="CENTROSOMAL PROTEIN OF 131 KDA"/>
    <property type="match status" value="1"/>
</dbReference>
<accession>A0A7R8X264</accession>
<feature type="region of interest" description="Disordered" evidence="2">
    <location>
        <begin position="1"/>
        <end position="22"/>
    </location>
</feature>
<organism evidence="3">
    <name type="scientific">Darwinula stevensoni</name>
    <dbReference type="NCBI Taxonomy" id="69355"/>
    <lineage>
        <taxon>Eukaryota</taxon>
        <taxon>Metazoa</taxon>
        <taxon>Ecdysozoa</taxon>
        <taxon>Arthropoda</taxon>
        <taxon>Crustacea</taxon>
        <taxon>Oligostraca</taxon>
        <taxon>Ostracoda</taxon>
        <taxon>Podocopa</taxon>
        <taxon>Podocopida</taxon>
        <taxon>Darwinulocopina</taxon>
        <taxon>Darwinuloidea</taxon>
        <taxon>Darwinulidae</taxon>
        <taxon>Darwinula</taxon>
    </lineage>
</organism>
<dbReference type="GO" id="GO:0035735">
    <property type="term" value="P:intraciliary transport involved in cilium assembly"/>
    <property type="evidence" value="ECO:0007669"/>
    <property type="project" value="InterPro"/>
</dbReference>
<evidence type="ECO:0000256" key="2">
    <source>
        <dbReference type="SAM" id="MobiDB-lite"/>
    </source>
</evidence>
<dbReference type="GO" id="GO:0005929">
    <property type="term" value="C:cilium"/>
    <property type="evidence" value="ECO:0007669"/>
    <property type="project" value="GOC"/>
</dbReference>
<dbReference type="InterPro" id="IPR030465">
    <property type="entry name" value="CEP131"/>
</dbReference>
<dbReference type="AlphaFoldDB" id="A0A7R8X264"/>
<proteinExistence type="predicted"/>
<keyword evidence="4" id="KW-1185">Reference proteome</keyword>
<evidence type="ECO:0000313" key="3">
    <source>
        <dbReference type="EMBL" id="CAD7241265.1"/>
    </source>
</evidence>
<evidence type="ECO:0000313" key="4">
    <source>
        <dbReference type="Proteomes" id="UP000677054"/>
    </source>
</evidence>
<dbReference type="PANTHER" id="PTHR31540">
    <property type="entry name" value="CENTROSOMAL PROTEIN OF 131 KDA"/>
    <property type="match status" value="1"/>
</dbReference>
<feature type="coiled-coil region" evidence="1">
    <location>
        <begin position="342"/>
        <end position="477"/>
    </location>
</feature>
<reference evidence="3" key="1">
    <citation type="submission" date="2020-11" db="EMBL/GenBank/DDBJ databases">
        <authorList>
            <person name="Tran Van P."/>
        </authorList>
    </citation>
    <scope>NUCLEOTIDE SEQUENCE</scope>
</reference>
<sequence>MEDENDVCTEVDGYSDSGSSADCGNSKTAAYHDILILLSSLDVEARHQDECTKVHSKGEEEKRGDKKLENFCKDVTISEEAVEKKDSPTPVSKGTDILSRVSEISPAHLDSINAASRKPSIHPNLHWAEMAGVNSRNTASDESILKPDVLLCSQPQQGIPLLGLNSLNESPKQPSFQELLSLIGALEHDSSQQNSWEQEMKRKESEMQSLKENWDEEKQKREKLEVDLAHLKTCLRNQLLLIEQLSREKEQVKAGSQELANQLKVLQERHEDELEKMKENHKGDIQRVRSLYSVKDRLNTEQWLAAKTKEIKEMTVRGLAPEIQRLLSSQKVEVEALKKSMAREWEDREKELKKSKLKEQEEACQRERDAARTRYERELEKELEVHEKRRVRLMEQFEREKQAWENELMRMMKEGREAHERERRSFEAELEELTSRYNEKLQHLKEFHQEEMRQRIEESVNVEKEAWEKKLERLEGKWIFEKEMEIEAVKRMQMSERATLQDQLEASFQQKLMDLEEGQRKEREDWTKRMEEMHLMLEQETTRYSHILHDKASLQELLESLKTDLQSSAQRLAESEEEKRRLQEETEDIIASRIKEIMKERDAWKEEALRIAQEKQILIQNHERELQIIDLRSFVQSLDQ</sequence>
<feature type="coiled-coil region" evidence="1">
    <location>
        <begin position="551"/>
        <end position="625"/>
    </location>
</feature>
<protein>
    <submittedName>
        <fullName evidence="3">Uncharacterized protein</fullName>
    </submittedName>
</protein>
<dbReference type="Proteomes" id="UP000677054">
    <property type="component" value="Unassembled WGS sequence"/>
</dbReference>
<keyword evidence="1" id="KW-0175">Coiled coil</keyword>
<feature type="coiled-coil region" evidence="1">
    <location>
        <begin position="193"/>
        <end position="280"/>
    </location>
</feature>
<name>A0A7R8X264_9CRUS</name>